<keyword evidence="4" id="KW-1185">Reference proteome</keyword>
<sequence length="407" mass="44709">MTTPPERLQPLEITQQEHRERRARLSALLQARGLDAICVFGPTRVAYLSGFHFAATERPIALVITAQETSAALLPRLEELHFQQQSPEITDLELYAEYPGGGEGRHPMTVLRGLLARLGLLGKRLAADVDGYEHRWGYRGPPLSEALGQPVLADVALVDDLRMIKSAAEIELMRVACEWGDHAHRIMQDAIHIGADELLVSHGASLQATREMLQALGERYVPKSREGLPANAMFIRGANTAFPHGLHRQGSVQAGDVLVTGAYGTVGGYESELERTMHVGDPTPDFERYFAAMMAAQQKGFDALRPGRTCAEVETEVRAFIRDDLGLDQLVRHHTGHAFGMEGHEHPFLDLDDHTVIQPGMVFSIEPGLYVPGLAGFRHSDTLLVTETGSQLLSLYPRELAALCLPG</sequence>
<dbReference type="Gene3D" id="3.90.230.10">
    <property type="entry name" value="Creatinase/methionine aminopeptidase superfamily"/>
    <property type="match status" value="1"/>
</dbReference>
<dbReference type="InterPro" id="IPR050659">
    <property type="entry name" value="Peptidase_M24B"/>
</dbReference>
<dbReference type="Gene3D" id="3.40.350.10">
    <property type="entry name" value="Creatinase/prolidase N-terminal domain"/>
    <property type="match status" value="1"/>
</dbReference>
<organism evidence="3 4">
    <name type="scientific">Deinococcus ruber</name>
    <dbReference type="NCBI Taxonomy" id="1848197"/>
    <lineage>
        <taxon>Bacteria</taxon>
        <taxon>Thermotogati</taxon>
        <taxon>Deinococcota</taxon>
        <taxon>Deinococci</taxon>
        <taxon>Deinococcales</taxon>
        <taxon>Deinococcaceae</taxon>
        <taxon>Deinococcus</taxon>
    </lineage>
</organism>
<dbReference type="AlphaFoldDB" id="A0A918F3X3"/>
<dbReference type="EMBL" id="BMQL01000008">
    <property type="protein sequence ID" value="GGR06158.1"/>
    <property type="molecule type" value="Genomic_DNA"/>
</dbReference>
<dbReference type="InterPro" id="IPR029149">
    <property type="entry name" value="Creatin/AminoP/Spt16_N"/>
</dbReference>
<name>A0A918F3X3_9DEIO</name>
<dbReference type="PANTHER" id="PTHR46112">
    <property type="entry name" value="AMINOPEPTIDASE"/>
    <property type="match status" value="1"/>
</dbReference>
<protein>
    <submittedName>
        <fullName evidence="3">Dipeptidase</fullName>
    </submittedName>
</protein>
<dbReference type="Pfam" id="PF00557">
    <property type="entry name" value="Peptidase_M24"/>
    <property type="match status" value="1"/>
</dbReference>
<dbReference type="SUPFAM" id="SSF53092">
    <property type="entry name" value="Creatinase/prolidase N-terminal domain"/>
    <property type="match status" value="1"/>
</dbReference>
<gene>
    <name evidence="3" type="ORF">GCM10008957_18660</name>
</gene>
<reference evidence="3" key="1">
    <citation type="journal article" date="2014" name="Int. J. Syst. Evol. Microbiol.">
        <title>Complete genome sequence of Corynebacterium casei LMG S-19264T (=DSM 44701T), isolated from a smear-ripened cheese.</title>
        <authorList>
            <consortium name="US DOE Joint Genome Institute (JGI-PGF)"/>
            <person name="Walter F."/>
            <person name="Albersmeier A."/>
            <person name="Kalinowski J."/>
            <person name="Ruckert C."/>
        </authorList>
    </citation>
    <scope>NUCLEOTIDE SEQUENCE</scope>
    <source>
        <strain evidence="3">JCM 31311</strain>
    </source>
</reference>
<dbReference type="InterPro" id="IPR036005">
    <property type="entry name" value="Creatinase/aminopeptidase-like"/>
</dbReference>
<evidence type="ECO:0000313" key="4">
    <source>
        <dbReference type="Proteomes" id="UP000603865"/>
    </source>
</evidence>
<dbReference type="SUPFAM" id="SSF55920">
    <property type="entry name" value="Creatinase/aminopeptidase"/>
    <property type="match status" value="1"/>
</dbReference>
<dbReference type="RefSeq" id="WP_189089660.1">
    <property type="nucleotide sequence ID" value="NZ_BMQL01000008.1"/>
</dbReference>
<comment type="caution">
    <text evidence="3">The sequence shown here is derived from an EMBL/GenBank/DDBJ whole genome shotgun (WGS) entry which is preliminary data.</text>
</comment>
<feature type="domain" description="Peptidase M24" evidence="1">
    <location>
        <begin position="171"/>
        <end position="387"/>
    </location>
</feature>
<evidence type="ECO:0000313" key="3">
    <source>
        <dbReference type="EMBL" id="GGR06158.1"/>
    </source>
</evidence>
<reference evidence="3" key="2">
    <citation type="submission" date="2020-09" db="EMBL/GenBank/DDBJ databases">
        <authorList>
            <person name="Sun Q."/>
            <person name="Ohkuma M."/>
        </authorList>
    </citation>
    <scope>NUCLEOTIDE SEQUENCE</scope>
    <source>
        <strain evidence="3">JCM 31311</strain>
    </source>
</reference>
<dbReference type="InterPro" id="IPR000587">
    <property type="entry name" value="Creatinase_N"/>
</dbReference>
<evidence type="ECO:0000259" key="2">
    <source>
        <dbReference type="Pfam" id="PF01321"/>
    </source>
</evidence>
<evidence type="ECO:0000259" key="1">
    <source>
        <dbReference type="Pfam" id="PF00557"/>
    </source>
</evidence>
<dbReference type="Proteomes" id="UP000603865">
    <property type="component" value="Unassembled WGS sequence"/>
</dbReference>
<dbReference type="Pfam" id="PF01321">
    <property type="entry name" value="Creatinase_N"/>
    <property type="match status" value="1"/>
</dbReference>
<dbReference type="CDD" id="cd01066">
    <property type="entry name" value="APP_MetAP"/>
    <property type="match status" value="1"/>
</dbReference>
<dbReference type="PANTHER" id="PTHR46112:SF2">
    <property type="entry name" value="XAA-PRO AMINOPEPTIDASE P-RELATED"/>
    <property type="match status" value="1"/>
</dbReference>
<accession>A0A918F3X3</accession>
<proteinExistence type="predicted"/>
<dbReference type="InterPro" id="IPR000994">
    <property type="entry name" value="Pept_M24"/>
</dbReference>
<feature type="domain" description="Creatinase N-terminal" evidence="2">
    <location>
        <begin position="21"/>
        <end position="164"/>
    </location>
</feature>